<proteinExistence type="predicted"/>
<protein>
    <submittedName>
        <fullName evidence="1">Uncharacterized protein</fullName>
    </submittedName>
</protein>
<sequence length="81" mass="9604">MKTRYRSLIKLKVPRDKAWEWANTRKGYWRISKSFILHCAITKEALQEAGLLNMEAFYKKMHDGITQLIEPPYTRSVFTVV</sequence>
<accession>A0ABW0YQX1</accession>
<evidence type="ECO:0000313" key="1">
    <source>
        <dbReference type="EMBL" id="MFC5713757.1"/>
    </source>
</evidence>
<name>A0ABW0YQX1_9BACI</name>
<dbReference type="RefSeq" id="WP_385941923.1">
    <property type="nucleotide sequence ID" value="NZ_JBHSOZ010000005.1"/>
</dbReference>
<evidence type="ECO:0000313" key="2">
    <source>
        <dbReference type="Proteomes" id="UP001596142"/>
    </source>
</evidence>
<organism evidence="1 2">
    <name type="scientific">Thalassorhabdus alkalitolerans</name>
    <dbReference type="NCBI Taxonomy" id="2282697"/>
    <lineage>
        <taxon>Bacteria</taxon>
        <taxon>Bacillati</taxon>
        <taxon>Bacillota</taxon>
        <taxon>Bacilli</taxon>
        <taxon>Bacillales</taxon>
        <taxon>Bacillaceae</taxon>
        <taxon>Thalassorhabdus</taxon>
    </lineage>
</organism>
<gene>
    <name evidence="1" type="ORF">ACFPU1_13285</name>
</gene>
<dbReference type="Proteomes" id="UP001596142">
    <property type="component" value="Unassembled WGS sequence"/>
</dbReference>
<keyword evidence="2" id="KW-1185">Reference proteome</keyword>
<dbReference type="EMBL" id="JBHSOZ010000005">
    <property type="protein sequence ID" value="MFC5713757.1"/>
    <property type="molecule type" value="Genomic_DNA"/>
</dbReference>
<comment type="caution">
    <text evidence="1">The sequence shown here is derived from an EMBL/GenBank/DDBJ whole genome shotgun (WGS) entry which is preliminary data.</text>
</comment>
<reference evidence="2" key="1">
    <citation type="journal article" date="2019" name="Int. J. Syst. Evol. Microbiol.">
        <title>The Global Catalogue of Microorganisms (GCM) 10K type strain sequencing project: providing services to taxonomists for standard genome sequencing and annotation.</title>
        <authorList>
            <consortium name="The Broad Institute Genomics Platform"/>
            <consortium name="The Broad Institute Genome Sequencing Center for Infectious Disease"/>
            <person name="Wu L."/>
            <person name="Ma J."/>
        </authorList>
    </citation>
    <scope>NUCLEOTIDE SEQUENCE [LARGE SCALE GENOMIC DNA]</scope>
    <source>
        <strain evidence="2">CECT 7184</strain>
    </source>
</reference>